<dbReference type="AlphaFoldDB" id="A0A645HNZ6"/>
<protein>
    <submittedName>
        <fullName evidence="1">Uncharacterized protein</fullName>
    </submittedName>
</protein>
<gene>
    <name evidence="1" type="ORF">SDC9_184689</name>
</gene>
<proteinExistence type="predicted"/>
<name>A0A645HNZ6_9ZZZZ</name>
<evidence type="ECO:0000313" key="1">
    <source>
        <dbReference type="EMBL" id="MPN37173.1"/>
    </source>
</evidence>
<comment type="caution">
    <text evidence="1">The sequence shown here is derived from an EMBL/GenBank/DDBJ whole genome shotgun (WGS) entry which is preliminary data.</text>
</comment>
<organism evidence="1">
    <name type="scientific">bioreactor metagenome</name>
    <dbReference type="NCBI Taxonomy" id="1076179"/>
    <lineage>
        <taxon>unclassified sequences</taxon>
        <taxon>metagenomes</taxon>
        <taxon>ecological metagenomes</taxon>
    </lineage>
</organism>
<dbReference type="EMBL" id="VSSQ01091674">
    <property type="protein sequence ID" value="MPN37173.1"/>
    <property type="molecule type" value="Genomic_DNA"/>
</dbReference>
<reference evidence="1" key="1">
    <citation type="submission" date="2019-08" db="EMBL/GenBank/DDBJ databases">
        <authorList>
            <person name="Kucharzyk K."/>
            <person name="Murdoch R.W."/>
            <person name="Higgins S."/>
            <person name="Loffler F."/>
        </authorList>
    </citation>
    <scope>NUCLEOTIDE SEQUENCE</scope>
</reference>
<sequence length="58" mass="6274">MYTAVEIASIDAKTHEISMSSRLPMIAGNMPPSDPRGMPAGLDKINSQVIALNPFFKI</sequence>
<accession>A0A645HNZ6</accession>